<feature type="compositionally biased region" description="Basic and acidic residues" evidence="1">
    <location>
        <begin position="33"/>
        <end position="43"/>
    </location>
</feature>
<dbReference type="AlphaFoldDB" id="A0A915KI87"/>
<name>A0A915KI87_ROMCU</name>
<evidence type="ECO:0000256" key="1">
    <source>
        <dbReference type="SAM" id="MobiDB-lite"/>
    </source>
</evidence>
<protein>
    <submittedName>
        <fullName evidence="3">Uncharacterized protein</fullName>
    </submittedName>
</protein>
<dbReference type="WBParaSite" id="nRc.2.0.1.t38458-RA">
    <property type="protein sequence ID" value="nRc.2.0.1.t38458-RA"/>
    <property type="gene ID" value="nRc.2.0.1.g38458"/>
</dbReference>
<accession>A0A915KI87</accession>
<evidence type="ECO:0000313" key="2">
    <source>
        <dbReference type="Proteomes" id="UP000887565"/>
    </source>
</evidence>
<reference evidence="3" key="1">
    <citation type="submission" date="2022-11" db="UniProtKB">
        <authorList>
            <consortium name="WormBaseParasite"/>
        </authorList>
    </citation>
    <scope>IDENTIFICATION</scope>
</reference>
<sequence>MYSHHFQPAKLQFMLNGYARNTTSPGSTSRSRGKADPVVDEPPKKRRIITTAYDGTITEDEHSGGGLTAAPASK</sequence>
<dbReference type="Proteomes" id="UP000887565">
    <property type="component" value="Unplaced"/>
</dbReference>
<evidence type="ECO:0000313" key="3">
    <source>
        <dbReference type="WBParaSite" id="nRc.2.0.1.t38458-RA"/>
    </source>
</evidence>
<organism evidence="2 3">
    <name type="scientific">Romanomermis culicivorax</name>
    <name type="common">Nematode worm</name>
    <dbReference type="NCBI Taxonomy" id="13658"/>
    <lineage>
        <taxon>Eukaryota</taxon>
        <taxon>Metazoa</taxon>
        <taxon>Ecdysozoa</taxon>
        <taxon>Nematoda</taxon>
        <taxon>Enoplea</taxon>
        <taxon>Dorylaimia</taxon>
        <taxon>Mermithida</taxon>
        <taxon>Mermithoidea</taxon>
        <taxon>Mermithidae</taxon>
        <taxon>Romanomermis</taxon>
    </lineage>
</organism>
<keyword evidence="2" id="KW-1185">Reference proteome</keyword>
<feature type="region of interest" description="Disordered" evidence="1">
    <location>
        <begin position="17"/>
        <end position="74"/>
    </location>
</feature>
<proteinExistence type="predicted"/>